<sequence>MAEINEMISGYKLRSLLQTGQVSQVFEVVEPQSNRHFAMKVLLPERADDQEQRRVLFHEAEIGIKLRHENIIRIVKTDKSMTNPFFIMEYFPSGSLRKRLFDKDRDFIKEHAAKIFKQCATGLAYMHGNGWIHCDVKPDNILVNAAGDLKLIDFAISKRWKKGFFARTFHRRRKAQGTPSFMSPEQLKGELIDPRADVYSFGTTCYELLTFKKPFTGMNTNDLMNKVVYQKPDSVQYHNNDITDEAAGLILRMMQKERDKRPSTMHEVLMEFRKIRIFKSQVKTQEEY</sequence>
<keyword evidence="1 7" id="KW-0723">Serine/threonine-protein kinase</keyword>
<evidence type="ECO:0000256" key="3">
    <source>
        <dbReference type="ARBA" id="ARBA00022741"/>
    </source>
</evidence>
<protein>
    <submittedName>
        <fullName evidence="7">Serine/threonine protein kinase</fullName>
    </submittedName>
</protein>
<feature type="domain" description="Protein kinase" evidence="6">
    <location>
        <begin position="11"/>
        <end position="273"/>
    </location>
</feature>
<dbReference type="PANTHER" id="PTHR24350">
    <property type="entry name" value="SERINE/THREONINE-PROTEIN KINASE IAL-RELATED"/>
    <property type="match status" value="1"/>
</dbReference>
<name>A0A8E6B325_9BACT</name>
<dbReference type="InterPro" id="IPR030616">
    <property type="entry name" value="Aur-like"/>
</dbReference>
<accession>A0A8E6B325</accession>
<gene>
    <name evidence="7" type="ORF">KIH39_16895</name>
</gene>
<dbReference type="SUPFAM" id="SSF56112">
    <property type="entry name" value="Protein kinase-like (PK-like)"/>
    <property type="match status" value="1"/>
</dbReference>
<dbReference type="GO" id="GO:0005524">
    <property type="term" value="F:ATP binding"/>
    <property type="evidence" value="ECO:0007669"/>
    <property type="project" value="UniProtKB-KW"/>
</dbReference>
<dbReference type="Proteomes" id="UP000676194">
    <property type="component" value="Chromosome"/>
</dbReference>
<proteinExistence type="predicted"/>
<dbReference type="InterPro" id="IPR011009">
    <property type="entry name" value="Kinase-like_dom_sf"/>
</dbReference>
<dbReference type="GO" id="GO:0004674">
    <property type="term" value="F:protein serine/threonine kinase activity"/>
    <property type="evidence" value="ECO:0007669"/>
    <property type="project" value="UniProtKB-KW"/>
</dbReference>
<dbReference type="InterPro" id="IPR000719">
    <property type="entry name" value="Prot_kinase_dom"/>
</dbReference>
<dbReference type="CDD" id="cd14014">
    <property type="entry name" value="STKc_PknB_like"/>
    <property type="match status" value="1"/>
</dbReference>
<evidence type="ECO:0000259" key="6">
    <source>
        <dbReference type="PROSITE" id="PS50011"/>
    </source>
</evidence>
<evidence type="ECO:0000256" key="5">
    <source>
        <dbReference type="ARBA" id="ARBA00022840"/>
    </source>
</evidence>
<keyword evidence="8" id="KW-1185">Reference proteome</keyword>
<dbReference type="Gene3D" id="1.10.510.10">
    <property type="entry name" value="Transferase(Phosphotransferase) domain 1"/>
    <property type="match status" value="1"/>
</dbReference>
<dbReference type="AlphaFoldDB" id="A0A8E6B325"/>
<evidence type="ECO:0000313" key="8">
    <source>
        <dbReference type="Proteomes" id="UP000676194"/>
    </source>
</evidence>
<dbReference type="PROSITE" id="PS50011">
    <property type="entry name" value="PROTEIN_KINASE_DOM"/>
    <property type="match status" value="1"/>
</dbReference>
<dbReference type="RefSeq" id="WP_213494395.1">
    <property type="nucleotide sequence ID" value="NZ_CP074694.1"/>
</dbReference>
<dbReference type="PIRSF" id="PIRSF000654">
    <property type="entry name" value="Integrin-linked_kinase"/>
    <property type="match status" value="1"/>
</dbReference>
<dbReference type="EMBL" id="CP074694">
    <property type="protein sequence ID" value="QVL30524.1"/>
    <property type="molecule type" value="Genomic_DNA"/>
</dbReference>
<reference evidence="7" key="1">
    <citation type="submission" date="2021-05" db="EMBL/GenBank/DDBJ databases">
        <title>Complete genome sequence of the cellulolytic planctomycete Telmatocola sphagniphila SP2T and characterization of the first cellulase from planctomycetes.</title>
        <authorList>
            <person name="Rakitin A.L."/>
            <person name="Beletsky A.V."/>
            <person name="Naumoff D.G."/>
            <person name="Kulichevskaya I.S."/>
            <person name="Mardanov A.V."/>
            <person name="Ravin N.V."/>
            <person name="Dedysh S.N."/>
        </authorList>
    </citation>
    <scope>NUCLEOTIDE SEQUENCE</scope>
    <source>
        <strain evidence="7">SP2T</strain>
    </source>
</reference>
<dbReference type="Pfam" id="PF00069">
    <property type="entry name" value="Pkinase"/>
    <property type="match status" value="1"/>
</dbReference>
<dbReference type="KEGG" id="tsph:KIH39_16895"/>
<keyword evidence="3" id="KW-0547">Nucleotide-binding</keyword>
<dbReference type="SMART" id="SM00220">
    <property type="entry name" value="S_TKc"/>
    <property type="match status" value="1"/>
</dbReference>
<organism evidence="7 8">
    <name type="scientific">Telmatocola sphagniphila</name>
    <dbReference type="NCBI Taxonomy" id="1123043"/>
    <lineage>
        <taxon>Bacteria</taxon>
        <taxon>Pseudomonadati</taxon>
        <taxon>Planctomycetota</taxon>
        <taxon>Planctomycetia</taxon>
        <taxon>Gemmatales</taxon>
        <taxon>Gemmataceae</taxon>
    </lineage>
</organism>
<evidence type="ECO:0000256" key="1">
    <source>
        <dbReference type="ARBA" id="ARBA00022527"/>
    </source>
</evidence>
<keyword evidence="5" id="KW-0067">ATP-binding</keyword>
<keyword evidence="4 7" id="KW-0418">Kinase</keyword>
<keyword evidence="2" id="KW-0808">Transferase</keyword>
<evidence type="ECO:0000313" key="7">
    <source>
        <dbReference type="EMBL" id="QVL30524.1"/>
    </source>
</evidence>
<evidence type="ECO:0000256" key="4">
    <source>
        <dbReference type="ARBA" id="ARBA00022777"/>
    </source>
</evidence>
<evidence type="ECO:0000256" key="2">
    <source>
        <dbReference type="ARBA" id="ARBA00022679"/>
    </source>
</evidence>
<dbReference type="Gene3D" id="3.30.200.20">
    <property type="entry name" value="Phosphorylase Kinase, domain 1"/>
    <property type="match status" value="1"/>
</dbReference>